<dbReference type="EMBL" id="CM047738">
    <property type="protein sequence ID" value="KAJ0046351.1"/>
    <property type="molecule type" value="Genomic_DNA"/>
</dbReference>
<evidence type="ECO:0000313" key="2">
    <source>
        <dbReference type="Proteomes" id="UP001163603"/>
    </source>
</evidence>
<reference evidence="2" key="1">
    <citation type="journal article" date="2023" name="G3 (Bethesda)">
        <title>Genome assembly and association tests identify interacting loci associated with vigor, precocity, and sex in interspecific pistachio rootstocks.</title>
        <authorList>
            <person name="Palmer W."/>
            <person name="Jacygrad E."/>
            <person name="Sagayaradj S."/>
            <person name="Cavanaugh K."/>
            <person name="Han R."/>
            <person name="Bertier L."/>
            <person name="Beede B."/>
            <person name="Kafkas S."/>
            <person name="Golino D."/>
            <person name="Preece J."/>
            <person name="Michelmore R."/>
        </authorList>
    </citation>
    <scope>NUCLEOTIDE SEQUENCE [LARGE SCALE GENOMIC DNA]</scope>
</reference>
<comment type="caution">
    <text evidence="1">The sequence shown here is derived from an EMBL/GenBank/DDBJ whole genome shotgun (WGS) entry which is preliminary data.</text>
</comment>
<accession>A0ACC0Z4X0</accession>
<sequence>MQAMWVSLKENVKCRTKLNDVVKRQQKCSKTRSRSRFGKENWQYNQLHEMRNPIPVPEPVPEVLFKLNYPRTQFYNINIGDLSRNIIETIFLKALMDPSKPLRKIETVLKVKHRVETLERFEKYREKVKKKAYVQYTGHPRSTVDGNELLRFYGTVITCSERLTRVSDLCKDPFCRVCRIIQSNFDTEYLKKNGIRMSSSSEELCDINMIALTKLKNIKRAVIVCRTIAGRVANEADKIPEKCDSFRSRGLDSNYDNLIVTNACAVLPCFVVVFT</sequence>
<proteinExistence type="predicted"/>
<dbReference type="Proteomes" id="UP001163603">
    <property type="component" value="Chromosome 3"/>
</dbReference>
<evidence type="ECO:0000313" key="1">
    <source>
        <dbReference type="EMBL" id="KAJ0046351.1"/>
    </source>
</evidence>
<gene>
    <name evidence="1" type="ORF">Pint_03971</name>
</gene>
<keyword evidence="2" id="KW-1185">Reference proteome</keyword>
<name>A0ACC0Z4X0_9ROSI</name>
<protein>
    <submittedName>
        <fullName evidence="1">Uncharacterized protein</fullName>
    </submittedName>
</protein>
<organism evidence="1 2">
    <name type="scientific">Pistacia integerrima</name>
    <dbReference type="NCBI Taxonomy" id="434235"/>
    <lineage>
        <taxon>Eukaryota</taxon>
        <taxon>Viridiplantae</taxon>
        <taxon>Streptophyta</taxon>
        <taxon>Embryophyta</taxon>
        <taxon>Tracheophyta</taxon>
        <taxon>Spermatophyta</taxon>
        <taxon>Magnoliopsida</taxon>
        <taxon>eudicotyledons</taxon>
        <taxon>Gunneridae</taxon>
        <taxon>Pentapetalae</taxon>
        <taxon>rosids</taxon>
        <taxon>malvids</taxon>
        <taxon>Sapindales</taxon>
        <taxon>Anacardiaceae</taxon>
        <taxon>Pistacia</taxon>
    </lineage>
</organism>